<dbReference type="Proteomes" id="UP000001880">
    <property type="component" value="Chromosome"/>
</dbReference>
<dbReference type="RefSeq" id="WP_012827929.1">
    <property type="nucleotide sequence ID" value="NC_013440.1"/>
</dbReference>
<dbReference type="eggNOG" id="COG1451">
    <property type="taxonomic scope" value="Bacteria"/>
</dbReference>
<feature type="domain" description="YgjP-like metallopeptidase" evidence="1">
    <location>
        <begin position="24"/>
        <end position="234"/>
    </location>
</feature>
<evidence type="ECO:0000313" key="2">
    <source>
        <dbReference type="EMBL" id="ACY15321.1"/>
    </source>
</evidence>
<dbReference type="InterPro" id="IPR002725">
    <property type="entry name" value="YgjP-like_metallopeptidase"/>
</dbReference>
<dbReference type="STRING" id="502025.Hoch_2794"/>
<dbReference type="HOGENOM" id="CLU_065947_2_2_7"/>
<dbReference type="PANTHER" id="PTHR30399">
    <property type="entry name" value="UNCHARACTERIZED PROTEIN YGJP"/>
    <property type="match status" value="1"/>
</dbReference>
<keyword evidence="3" id="KW-1185">Reference proteome</keyword>
<reference evidence="2 3" key="1">
    <citation type="journal article" date="2010" name="Stand. Genomic Sci.">
        <title>Complete genome sequence of Haliangium ochraceum type strain (SMP-2).</title>
        <authorList>
            <consortium name="US DOE Joint Genome Institute (JGI-PGF)"/>
            <person name="Ivanova N."/>
            <person name="Daum C."/>
            <person name="Lang E."/>
            <person name="Abt B."/>
            <person name="Kopitz M."/>
            <person name="Saunders E."/>
            <person name="Lapidus A."/>
            <person name="Lucas S."/>
            <person name="Glavina Del Rio T."/>
            <person name="Nolan M."/>
            <person name="Tice H."/>
            <person name="Copeland A."/>
            <person name="Cheng J.F."/>
            <person name="Chen F."/>
            <person name="Bruce D."/>
            <person name="Goodwin L."/>
            <person name="Pitluck S."/>
            <person name="Mavromatis K."/>
            <person name="Pati A."/>
            <person name="Mikhailova N."/>
            <person name="Chen A."/>
            <person name="Palaniappan K."/>
            <person name="Land M."/>
            <person name="Hauser L."/>
            <person name="Chang Y.J."/>
            <person name="Jeffries C.D."/>
            <person name="Detter J.C."/>
            <person name="Brettin T."/>
            <person name="Rohde M."/>
            <person name="Goker M."/>
            <person name="Bristow J."/>
            <person name="Markowitz V."/>
            <person name="Eisen J.A."/>
            <person name="Hugenholtz P."/>
            <person name="Kyrpides N.C."/>
            <person name="Klenk H.P."/>
        </authorList>
    </citation>
    <scope>NUCLEOTIDE SEQUENCE [LARGE SCALE GENOMIC DNA]</scope>
    <source>
        <strain evidence="3">DSM 14365 / CIP 107738 / JCM 11303 / AJ 13395 / SMP-2</strain>
    </source>
</reference>
<dbReference type="KEGG" id="hoh:Hoch_2794"/>
<dbReference type="PANTHER" id="PTHR30399:SF1">
    <property type="entry name" value="UTP PYROPHOSPHATASE"/>
    <property type="match status" value="1"/>
</dbReference>
<accession>D0LNE4</accession>
<dbReference type="Gene3D" id="3.30.2010.10">
    <property type="entry name" value="Metalloproteases ('zincins'), catalytic domain"/>
    <property type="match status" value="1"/>
</dbReference>
<organism evidence="2 3">
    <name type="scientific">Haliangium ochraceum (strain DSM 14365 / JCM 11303 / SMP-2)</name>
    <dbReference type="NCBI Taxonomy" id="502025"/>
    <lineage>
        <taxon>Bacteria</taxon>
        <taxon>Pseudomonadati</taxon>
        <taxon>Myxococcota</taxon>
        <taxon>Polyangia</taxon>
        <taxon>Haliangiales</taxon>
        <taxon>Kofleriaceae</taxon>
        <taxon>Haliangium</taxon>
    </lineage>
</organism>
<dbReference type="CDD" id="cd07344">
    <property type="entry name" value="M48_yhfN_like"/>
    <property type="match status" value="1"/>
</dbReference>
<protein>
    <recommendedName>
        <fullName evidence="1">YgjP-like metallopeptidase domain-containing protein</fullName>
    </recommendedName>
</protein>
<dbReference type="OrthoDB" id="5321643at2"/>
<dbReference type="AlphaFoldDB" id="D0LNE4"/>
<dbReference type="InterPro" id="IPR053136">
    <property type="entry name" value="UTP_pyrophosphatase-like"/>
</dbReference>
<sequence length="242" mass="27640">MERSRVSFGATEIAYRVERSARRRTVAVTVAADQGVVLMAPSAAPLERLDRVVRDKAAWIVERLRHVAQVDEAPRPREFVSGESFAYLGRSYRLELRPCAQPGPVKLARGRFRVEVDESAAGAARAAEVRERLERWYIEHARVRIAARVQWWSARSGLAPRSVMVKSQAKRWGSCDASGTLRFNWRIVQAPVRLLDYVVAHELAHLRHPDHTSDFWSLLGTLMPTYETHREALRLLGPRLLW</sequence>
<gene>
    <name evidence="2" type="ordered locus">Hoch_2794</name>
</gene>
<dbReference type="EMBL" id="CP001804">
    <property type="protein sequence ID" value="ACY15321.1"/>
    <property type="molecule type" value="Genomic_DNA"/>
</dbReference>
<evidence type="ECO:0000259" key="1">
    <source>
        <dbReference type="Pfam" id="PF01863"/>
    </source>
</evidence>
<name>D0LNE4_HALO1</name>
<proteinExistence type="predicted"/>
<dbReference type="Pfam" id="PF01863">
    <property type="entry name" value="YgjP-like"/>
    <property type="match status" value="1"/>
</dbReference>
<evidence type="ECO:0000313" key="3">
    <source>
        <dbReference type="Proteomes" id="UP000001880"/>
    </source>
</evidence>